<gene>
    <name evidence="10" type="primary">rpoE</name>
    <name evidence="10" type="ORF">GCM10011584_18950</name>
</gene>
<dbReference type="SUPFAM" id="SSF88659">
    <property type="entry name" value="Sigma3 and sigma4 domains of RNA polymerase sigma factors"/>
    <property type="match status" value="1"/>
</dbReference>
<dbReference type="Gene3D" id="1.10.10.10">
    <property type="entry name" value="Winged helix-like DNA-binding domain superfamily/Winged helix DNA-binding domain"/>
    <property type="match status" value="1"/>
</dbReference>
<dbReference type="Pfam" id="PF04542">
    <property type="entry name" value="Sigma70_r2"/>
    <property type="match status" value="1"/>
</dbReference>
<evidence type="ECO:0000256" key="6">
    <source>
        <dbReference type="RuleBase" id="RU000716"/>
    </source>
</evidence>
<evidence type="ECO:0000256" key="5">
    <source>
        <dbReference type="ARBA" id="ARBA00023163"/>
    </source>
</evidence>
<feature type="region of interest" description="Disordered" evidence="7">
    <location>
        <begin position="1"/>
        <end position="27"/>
    </location>
</feature>
<dbReference type="NCBIfam" id="NF007227">
    <property type="entry name" value="PRK09645.1"/>
    <property type="match status" value="1"/>
</dbReference>
<dbReference type="InterPro" id="IPR013325">
    <property type="entry name" value="RNA_pol_sigma_r2"/>
</dbReference>
<keyword evidence="2 6" id="KW-0805">Transcription regulation</keyword>
<accession>A0ABQ2NBL6</accession>
<dbReference type="InterPro" id="IPR007630">
    <property type="entry name" value="RNA_pol_sigma70_r4"/>
</dbReference>
<protein>
    <recommendedName>
        <fullName evidence="6">RNA polymerase sigma factor</fullName>
    </recommendedName>
</protein>
<dbReference type="SUPFAM" id="SSF88946">
    <property type="entry name" value="Sigma2 domain of RNA polymerase sigma factors"/>
    <property type="match status" value="1"/>
</dbReference>
<evidence type="ECO:0000256" key="4">
    <source>
        <dbReference type="ARBA" id="ARBA00023125"/>
    </source>
</evidence>
<name>A0ABQ2NBL6_9ACTN</name>
<feature type="region of interest" description="Disordered" evidence="7">
    <location>
        <begin position="103"/>
        <end position="122"/>
    </location>
</feature>
<evidence type="ECO:0000313" key="11">
    <source>
        <dbReference type="Proteomes" id="UP000655410"/>
    </source>
</evidence>
<organism evidence="10 11">
    <name type="scientific">Nocardioides phosphati</name>
    <dbReference type="NCBI Taxonomy" id="1867775"/>
    <lineage>
        <taxon>Bacteria</taxon>
        <taxon>Bacillati</taxon>
        <taxon>Actinomycetota</taxon>
        <taxon>Actinomycetes</taxon>
        <taxon>Propionibacteriales</taxon>
        <taxon>Nocardioidaceae</taxon>
        <taxon>Nocardioides</taxon>
    </lineage>
</organism>
<feature type="domain" description="RNA polymerase sigma-70 region 4" evidence="9">
    <location>
        <begin position="135"/>
        <end position="183"/>
    </location>
</feature>
<proteinExistence type="inferred from homology"/>
<dbReference type="InterPro" id="IPR039425">
    <property type="entry name" value="RNA_pol_sigma-70-like"/>
</dbReference>
<dbReference type="NCBIfam" id="TIGR02937">
    <property type="entry name" value="sigma70-ECF"/>
    <property type="match status" value="1"/>
</dbReference>
<dbReference type="InterPro" id="IPR014284">
    <property type="entry name" value="RNA_pol_sigma-70_dom"/>
</dbReference>
<dbReference type="InterPro" id="IPR000838">
    <property type="entry name" value="RNA_pol_sigma70_ECF_CS"/>
</dbReference>
<sequence length="193" mass="21139">MVATERAGAAGAGEPGSTLVDVTPRPPRDDGLLRALHDEHGPALWHYALRLTRGDATQAEDVVQETFLRAWRHPQAFEPQRGSARAWLYTVARHLVIDEHRSAHARHESATAQVPEQEAPDETTQVVDRALVSAALARLSPEHRAVLQECYYRGRSVAEAAVVLGVPPGTVKSRTHYALQALRLAVDELGGER</sequence>
<comment type="similarity">
    <text evidence="1 6">Belongs to the sigma-70 factor family. ECF subfamily.</text>
</comment>
<reference evidence="11" key="1">
    <citation type="journal article" date="2019" name="Int. J. Syst. Evol. Microbiol.">
        <title>The Global Catalogue of Microorganisms (GCM) 10K type strain sequencing project: providing services to taxonomists for standard genome sequencing and annotation.</title>
        <authorList>
            <consortium name="The Broad Institute Genomics Platform"/>
            <consortium name="The Broad Institute Genome Sequencing Center for Infectious Disease"/>
            <person name="Wu L."/>
            <person name="Ma J."/>
        </authorList>
    </citation>
    <scope>NUCLEOTIDE SEQUENCE [LARGE SCALE GENOMIC DNA]</scope>
    <source>
        <strain evidence="11">CGMCC 4.7371</strain>
    </source>
</reference>
<keyword evidence="11" id="KW-1185">Reference proteome</keyword>
<keyword evidence="3 6" id="KW-0731">Sigma factor</keyword>
<dbReference type="PANTHER" id="PTHR43133">
    <property type="entry name" value="RNA POLYMERASE ECF-TYPE SIGMA FACTO"/>
    <property type="match status" value="1"/>
</dbReference>
<dbReference type="Proteomes" id="UP000655410">
    <property type="component" value="Unassembled WGS sequence"/>
</dbReference>
<dbReference type="InterPro" id="IPR036388">
    <property type="entry name" value="WH-like_DNA-bd_sf"/>
</dbReference>
<evidence type="ECO:0000259" key="9">
    <source>
        <dbReference type="Pfam" id="PF04545"/>
    </source>
</evidence>
<feature type="domain" description="RNA polymerase sigma-70 region 2" evidence="8">
    <location>
        <begin position="37"/>
        <end position="103"/>
    </location>
</feature>
<keyword evidence="5 6" id="KW-0804">Transcription</keyword>
<evidence type="ECO:0000256" key="7">
    <source>
        <dbReference type="SAM" id="MobiDB-lite"/>
    </source>
</evidence>
<dbReference type="EMBL" id="BMNI01000004">
    <property type="protein sequence ID" value="GGO89479.1"/>
    <property type="molecule type" value="Genomic_DNA"/>
</dbReference>
<evidence type="ECO:0000259" key="8">
    <source>
        <dbReference type="Pfam" id="PF04542"/>
    </source>
</evidence>
<keyword evidence="4 6" id="KW-0238">DNA-binding</keyword>
<dbReference type="PROSITE" id="PS01063">
    <property type="entry name" value="SIGMA70_ECF"/>
    <property type="match status" value="1"/>
</dbReference>
<dbReference type="InterPro" id="IPR007627">
    <property type="entry name" value="RNA_pol_sigma70_r2"/>
</dbReference>
<evidence type="ECO:0000256" key="2">
    <source>
        <dbReference type="ARBA" id="ARBA00023015"/>
    </source>
</evidence>
<dbReference type="Pfam" id="PF04545">
    <property type="entry name" value="Sigma70_r4"/>
    <property type="match status" value="1"/>
</dbReference>
<evidence type="ECO:0000313" key="10">
    <source>
        <dbReference type="EMBL" id="GGO89479.1"/>
    </source>
</evidence>
<comment type="caution">
    <text evidence="10">The sequence shown here is derived from an EMBL/GenBank/DDBJ whole genome shotgun (WGS) entry which is preliminary data.</text>
</comment>
<dbReference type="InterPro" id="IPR013324">
    <property type="entry name" value="RNA_pol_sigma_r3/r4-like"/>
</dbReference>
<dbReference type="PANTHER" id="PTHR43133:SF52">
    <property type="entry name" value="ECF RNA POLYMERASE SIGMA FACTOR SIGL"/>
    <property type="match status" value="1"/>
</dbReference>
<dbReference type="Gene3D" id="1.10.1740.10">
    <property type="match status" value="1"/>
</dbReference>
<dbReference type="CDD" id="cd06171">
    <property type="entry name" value="Sigma70_r4"/>
    <property type="match status" value="1"/>
</dbReference>
<evidence type="ECO:0000256" key="3">
    <source>
        <dbReference type="ARBA" id="ARBA00023082"/>
    </source>
</evidence>
<evidence type="ECO:0000256" key="1">
    <source>
        <dbReference type="ARBA" id="ARBA00010641"/>
    </source>
</evidence>